<dbReference type="PANTHER" id="PTHR44591:SF14">
    <property type="entry name" value="PROTEIN PILG"/>
    <property type="match status" value="1"/>
</dbReference>
<dbReference type="InterPro" id="IPR011006">
    <property type="entry name" value="CheY-like_superfamily"/>
</dbReference>
<evidence type="ECO:0000256" key="3">
    <source>
        <dbReference type="PROSITE-ProRule" id="PRU00169"/>
    </source>
</evidence>
<keyword evidence="1 3" id="KW-0597">Phosphoprotein</keyword>
<accession>A0A1F7XV59</accession>
<evidence type="ECO:0000313" key="6">
    <source>
        <dbReference type="Proteomes" id="UP000178446"/>
    </source>
</evidence>
<dbReference type="InterPro" id="IPR050595">
    <property type="entry name" value="Bact_response_regulator"/>
</dbReference>
<dbReference type="SMART" id="SM00448">
    <property type="entry name" value="REC"/>
    <property type="match status" value="1"/>
</dbReference>
<organism evidence="5 6">
    <name type="scientific">Candidatus Woesebacteria bacterium RIFCSPHIGHO2_01_FULL_37_10</name>
    <dbReference type="NCBI Taxonomy" id="1802489"/>
    <lineage>
        <taxon>Bacteria</taxon>
        <taxon>Candidatus Woeseibacteriota</taxon>
    </lineage>
</organism>
<name>A0A1F7XV59_9BACT</name>
<dbReference type="PANTHER" id="PTHR44591">
    <property type="entry name" value="STRESS RESPONSE REGULATOR PROTEIN 1"/>
    <property type="match status" value="1"/>
</dbReference>
<proteinExistence type="predicted"/>
<evidence type="ECO:0000259" key="4">
    <source>
        <dbReference type="PROSITE" id="PS50110"/>
    </source>
</evidence>
<evidence type="ECO:0000313" key="5">
    <source>
        <dbReference type="EMBL" id="OGM18937.1"/>
    </source>
</evidence>
<evidence type="ECO:0000256" key="1">
    <source>
        <dbReference type="ARBA" id="ARBA00022553"/>
    </source>
</evidence>
<dbReference type="Proteomes" id="UP000178446">
    <property type="component" value="Unassembled WGS sequence"/>
</dbReference>
<dbReference type="InterPro" id="IPR001789">
    <property type="entry name" value="Sig_transdc_resp-reg_receiver"/>
</dbReference>
<protein>
    <recommendedName>
        <fullName evidence="4">Response regulatory domain-containing protein</fullName>
    </recommendedName>
</protein>
<keyword evidence="2" id="KW-0902">Two-component regulatory system</keyword>
<feature type="domain" description="Response regulatory" evidence="4">
    <location>
        <begin position="3"/>
        <end position="119"/>
    </location>
</feature>
<sequence length="127" mass="14040">MAKILVVDDDLILGRLYKSALENDGHEVVTAADGEEGLEKVKSFHPSFILSDIMMPRMDGLTFLKKLKDAKETKDIPVIVMTNLNDEENAKIAEKDGALKLVLKNEQGPQEVVKLIKEVLNSGTTSF</sequence>
<evidence type="ECO:0000256" key="2">
    <source>
        <dbReference type="ARBA" id="ARBA00023012"/>
    </source>
</evidence>
<dbReference type="EMBL" id="MGGB01000028">
    <property type="protein sequence ID" value="OGM18937.1"/>
    <property type="molecule type" value="Genomic_DNA"/>
</dbReference>
<feature type="modified residue" description="4-aspartylphosphate" evidence="3">
    <location>
        <position position="52"/>
    </location>
</feature>
<dbReference type="Gene3D" id="3.40.50.2300">
    <property type="match status" value="1"/>
</dbReference>
<gene>
    <name evidence="5" type="ORF">A2685_01670</name>
</gene>
<reference evidence="5 6" key="1">
    <citation type="journal article" date="2016" name="Nat. Commun.">
        <title>Thousands of microbial genomes shed light on interconnected biogeochemical processes in an aquifer system.</title>
        <authorList>
            <person name="Anantharaman K."/>
            <person name="Brown C.T."/>
            <person name="Hug L.A."/>
            <person name="Sharon I."/>
            <person name="Castelle C.J."/>
            <person name="Probst A.J."/>
            <person name="Thomas B.C."/>
            <person name="Singh A."/>
            <person name="Wilkins M.J."/>
            <person name="Karaoz U."/>
            <person name="Brodie E.L."/>
            <person name="Williams K.H."/>
            <person name="Hubbard S.S."/>
            <person name="Banfield J.F."/>
        </authorList>
    </citation>
    <scope>NUCLEOTIDE SEQUENCE [LARGE SCALE GENOMIC DNA]</scope>
</reference>
<dbReference type="Pfam" id="PF00072">
    <property type="entry name" value="Response_reg"/>
    <property type="match status" value="1"/>
</dbReference>
<dbReference type="CDD" id="cd00156">
    <property type="entry name" value="REC"/>
    <property type="match status" value="1"/>
</dbReference>
<dbReference type="AlphaFoldDB" id="A0A1F7XV59"/>
<dbReference type="GO" id="GO:0000160">
    <property type="term" value="P:phosphorelay signal transduction system"/>
    <property type="evidence" value="ECO:0007669"/>
    <property type="project" value="UniProtKB-KW"/>
</dbReference>
<dbReference type="PROSITE" id="PS50110">
    <property type="entry name" value="RESPONSE_REGULATORY"/>
    <property type="match status" value="1"/>
</dbReference>
<comment type="caution">
    <text evidence="5">The sequence shown here is derived from an EMBL/GenBank/DDBJ whole genome shotgun (WGS) entry which is preliminary data.</text>
</comment>
<dbReference type="SUPFAM" id="SSF52172">
    <property type="entry name" value="CheY-like"/>
    <property type="match status" value="1"/>
</dbReference>